<name>A0A139Q7R4_STROR</name>
<accession>A0A139Q7R4</accession>
<dbReference type="Proteomes" id="UP000070220">
    <property type="component" value="Unassembled WGS sequence"/>
</dbReference>
<organism evidence="2 3">
    <name type="scientific">Streptococcus oralis</name>
    <dbReference type="NCBI Taxonomy" id="1303"/>
    <lineage>
        <taxon>Bacteria</taxon>
        <taxon>Bacillati</taxon>
        <taxon>Bacillota</taxon>
        <taxon>Bacilli</taxon>
        <taxon>Lactobacillales</taxon>
        <taxon>Streptococcaceae</taxon>
        <taxon>Streptococcus</taxon>
    </lineage>
</organism>
<dbReference type="PATRIC" id="fig|1303.83.peg.1131"/>
<dbReference type="AlphaFoldDB" id="A0A139Q7R4"/>
<reference evidence="2 3" key="1">
    <citation type="submission" date="2016-01" db="EMBL/GenBank/DDBJ databases">
        <title>Highly variable Streptococcus oralis are common among viridans streptococci isolated from primates.</title>
        <authorList>
            <person name="Denapaite D."/>
            <person name="Rieger M."/>
            <person name="Koendgen S."/>
            <person name="Brueckner R."/>
            <person name="Ochigava I."/>
            <person name="Kappeler P."/>
            <person name="Maetz-Rensing K."/>
            <person name="Leendertz F."/>
            <person name="Hakenbeck R."/>
        </authorList>
    </citation>
    <scope>NUCLEOTIDE SEQUENCE [LARGE SCALE GENOMIC DNA]</scope>
    <source>
        <strain evidence="2 3">DD30</strain>
    </source>
</reference>
<keyword evidence="1" id="KW-0472">Membrane</keyword>
<proteinExistence type="predicted"/>
<dbReference type="EMBL" id="LQRP01000039">
    <property type="protein sequence ID" value="KXT98401.1"/>
    <property type="molecule type" value="Genomic_DNA"/>
</dbReference>
<keyword evidence="1" id="KW-0812">Transmembrane</keyword>
<comment type="caution">
    <text evidence="2">The sequence shown here is derived from an EMBL/GenBank/DDBJ whole genome shotgun (WGS) entry which is preliminary data.</text>
</comment>
<keyword evidence="1" id="KW-1133">Transmembrane helix</keyword>
<gene>
    <name evidence="2" type="ORF">SORDD30_01078</name>
</gene>
<sequence>MKESYFDGGVLDYIGYSILVAIIFGHTLGIATPWAVCMMQNWETKHTVVDDQHLYFDGTGAQLFGYWIKWFLLTIITFGIYGFWLKIKMEQWNVKHIHHV</sequence>
<evidence type="ECO:0000313" key="3">
    <source>
        <dbReference type="Proteomes" id="UP000070220"/>
    </source>
</evidence>
<evidence type="ECO:0000256" key="1">
    <source>
        <dbReference type="SAM" id="Phobius"/>
    </source>
</evidence>
<feature type="transmembrane region" description="Helical" evidence="1">
    <location>
        <begin position="64"/>
        <end position="85"/>
    </location>
</feature>
<feature type="transmembrane region" description="Helical" evidence="1">
    <location>
        <begin position="12"/>
        <end position="36"/>
    </location>
</feature>
<protein>
    <recommendedName>
        <fullName evidence="4">DUF898 domain-containing protein</fullName>
    </recommendedName>
</protein>
<dbReference type="InterPro" id="IPR010295">
    <property type="entry name" value="DUF898"/>
</dbReference>
<evidence type="ECO:0008006" key="4">
    <source>
        <dbReference type="Google" id="ProtNLM"/>
    </source>
</evidence>
<dbReference type="Pfam" id="PF05987">
    <property type="entry name" value="DUF898"/>
    <property type="match status" value="1"/>
</dbReference>
<dbReference type="RefSeq" id="WP_061421282.1">
    <property type="nucleotide sequence ID" value="NZ_KQ970370.1"/>
</dbReference>
<evidence type="ECO:0000313" key="2">
    <source>
        <dbReference type="EMBL" id="KXT98401.1"/>
    </source>
</evidence>